<comment type="caution">
    <text evidence="9">The sequence shown here is derived from an EMBL/GenBank/DDBJ whole genome shotgun (WGS) entry which is preliminary data.</text>
</comment>
<evidence type="ECO:0000256" key="2">
    <source>
        <dbReference type="ARBA" id="ARBA00022723"/>
    </source>
</evidence>
<reference evidence="9 10" key="1">
    <citation type="submission" date="2024-04" db="EMBL/GenBank/DDBJ databases">
        <title>Two novel Raoultella species associated with bleeding cankers of broadleaf hosts, Raoultella scottia sp. nov. and Raoultella lignicola sp. nov.</title>
        <authorList>
            <person name="Brady C.L."/>
        </authorList>
    </citation>
    <scope>NUCLEOTIDE SEQUENCE [LARGE SCALE GENOMIC DNA]</scope>
    <source>
        <strain evidence="9 10">TW_WC1a.1</strain>
    </source>
</reference>
<feature type="binding site" evidence="7">
    <location>
        <position position="284"/>
    </location>
    <ligand>
        <name>Fe(3+)</name>
        <dbReference type="ChEBI" id="CHEBI:29034"/>
    </ligand>
</feature>
<keyword evidence="3 7" id="KW-0378">Hydrolase</keyword>
<comment type="pathway">
    <text evidence="7">Amino-acid degradation; L-histidine degradation into L-glutamate; N-formimidoyl-L-glutamate from L-histidine: step 3/3.</text>
</comment>
<evidence type="ECO:0000256" key="5">
    <source>
        <dbReference type="ARBA" id="ARBA00022833"/>
    </source>
</evidence>
<feature type="binding site" evidence="7">
    <location>
        <position position="186"/>
    </location>
    <ligand>
        <name>N-formimidoyl-L-glutamate</name>
        <dbReference type="ChEBI" id="CHEBI:58928"/>
    </ligand>
</feature>
<comment type="cofactor">
    <cofactor evidence="7">
        <name>Zn(2+)</name>
        <dbReference type="ChEBI" id="CHEBI:29105"/>
    </cofactor>
    <cofactor evidence="7">
        <name>Fe(3+)</name>
        <dbReference type="ChEBI" id="CHEBI:29034"/>
    </cofactor>
    <text evidence="7">Binds 1 zinc or iron ion per subunit.</text>
</comment>
<keyword evidence="10" id="KW-1185">Reference proteome</keyword>
<dbReference type="InterPro" id="IPR005920">
    <property type="entry name" value="HutI"/>
</dbReference>
<evidence type="ECO:0000313" key="9">
    <source>
        <dbReference type="EMBL" id="MEL0554731.1"/>
    </source>
</evidence>
<dbReference type="SUPFAM" id="SSF51338">
    <property type="entry name" value="Composite domain of metallo-dependent hydrolases"/>
    <property type="match status" value="1"/>
</dbReference>
<feature type="binding site" evidence="7">
    <location>
        <position position="359"/>
    </location>
    <ligand>
        <name>Fe(3+)</name>
        <dbReference type="ChEBI" id="CHEBI:29034"/>
    </ligand>
</feature>
<dbReference type="HAMAP" id="MF_00372">
    <property type="entry name" value="HutI"/>
    <property type="match status" value="1"/>
</dbReference>
<feature type="binding site" evidence="7">
    <location>
        <position position="114"/>
    </location>
    <ligand>
        <name>Zn(2+)</name>
        <dbReference type="ChEBI" id="CHEBI:29105"/>
    </ligand>
</feature>
<dbReference type="EMBL" id="JARXNK020000106">
    <property type="protein sequence ID" value="MEL0554731.1"/>
    <property type="molecule type" value="Genomic_DNA"/>
</dbReference>
<keyword evidence="2 7" id="KW-0479">Metal-binding</keyword>
<feature type="binding site" evidence="7">
    <location>
        <position position="364"/>
    </location>
    <ligand>
        <name>4-imidazolone-5-propanoate</name>
        <dbReference type="ChEBI" id="CHEBI:77893"/>
    </ligand>
</feature>
<dbReference type="CDD" id="cd01296">
    <property type="entry name" value="Imidazolone-5PH"/>
    <property type="match status" value="1"/>
</dbReference>
<feature type="binding site" evidence="7">
    <location>
        <position position="123"/>
    </location>
    <ligand>
        <name>4-imidazolone-5-propanoate</name>
        <dbReference type="ChEBI" id="CHEBI:77893"/>
    </ligand>
</feature>
<dbReference type="EC" id="3.5.2.7" evidence="1 7"/>
<keyword evidence="6 7" id="KW-0408">Iron</keyword>
<evidence type="ECO:0000256" key="7">
    <source>
        <dbReference type="HAMAP-Rule" id="MF_00372"/>
    </source>
</evidence>
<evidence type="ECO:0000256" key="4">
    <source>
        <dbReference type="ARBA" id="ARBA00022808"/>
    </source>
</evidence>
<evidence type="ECO:0000256" key="3">
    <source>
        <dbReference type="ARBA" id="ARBA00022801"/>
    </source>
</evidence>
<keyword evidence="5 7" id="KW-0862">Zinc</keyword>
<comment type="function">
    <text evidence="7">Catalyzes the hydrolytic cleavage of the carbon-nitrogen bond in imidazolone-5-propanoate to yield N-formimidoyl-L-glutamate. It is the third step in the universal histidine degradation pathway.</text>
</comment>
<feature type="binding site" evidence="7">
    <location>
        <position position="116"/>
    </location>
    <ligand>
        <name>Zn(2+)</name>
        <dbReference type="ChEBI" id="CHEBI:29105"/>
    </ligand>
</feature>
<feature type="binding site" evidence="7">
    <location>
        <position position="361"/>
    </location>
    <ligand>
        <name>N-formimidoyl-L-glutamate</name>
        <dbReference type="ChEBI" id="CHEBI:58928"/>
    </ligand>
</feature>
<dbReference type="InterPro" id="IPR011059">
    <property type="entry name" value="Metal-dep_hydrolase_composite"/>
</dbReference>
<dbReference type="NCBIfam" id="TIGR01224">
    <property type="entry name" value="hutI"/>
    <property type="match status" value="1"/>
</dbReference>
<proteinExistence type="inferred from homology"/>
<comment type="subcellular location">
    <subcellularLocation>
        <location evidence="7">Cytoplasm</location>
    </subcellularLocation>
</comment>
<feature type="binding site" evidence="7">
    <location>
        <position position="219"/>
    </location>
    <ligand>
        <name>4-imidazolone-5-propanoate</name>
        <dbReference type="ChEBI" id="CHEBI:77893"/>
    </ligand>
</feature>
<dbReference type="Pfam" id="PF01979">
    <property type="entry name" value="Amidohydro_1"/>
    <property type="match status" value="1"/>
</dbReference>
<sequence>MVEILRASLVFGHKKITITPALIDIPCGMKINVYTTHDKLTGMTEATSERVIWRNARLATLNPHDSQPYGLRDHHVLLVRDGRIEAIVPEHVAPAGRSIDLGGRLLTPGLIDCHTHLVFGGSRAQEWEQRLNGVSYQTISANGGGINATVRATRDSSEEQLLVLAQQRLDRLLREGVTTLEIKSGYGLDLENERKMLRVARRLGENNGLELSPTLLSAHATPPEYKDRPDDYITLVCETLLPTLWEEGLFESVDVFCENVGFSPQQTERVFQAAQARGIPVRGHVEQLSSLGGAQLVSRYRGLSADHIEYLTEEGVAAMSRSATVAVLLPGAFYFLNETRKPPVELLRQYRVPMAVATDYNPGTSPFASLHLAMNMACVKFGLTPEEAWAGVTRHAAQALGRHHSHGQLAEGFVANFAIWDAEHPVEMVYEPGRSPLWHRVVRGEMQ</sequence>
<dbReference type="GO" id="GO:0050480">
    <property type="term" value="F:imidazolonepropionase activity"/>
    <property type="evidence" value="ECO:0007669"/>
    <property type="project" value="UniProtKB-EC"/>
</dbReference>
<feature type="domain" description="Amidohydrolase-related" evidence="8">
    <location>
        <begin position="106"/>
        <end position="425"/>
    </location>
</feature>
<dbReference type="Gene3D" id="2.30.40.10">
    <property type="entry name" value="Urease, subunit C, domain 1"/>
    <property type="match status" value="1"/>
</dbReference>
<feature type="binding site" evidence="7">
    <location>
        <position position="359"/>
    </location>
    <ligand>
        <name>Zn(2+)</name>
        <dbReference type="ChEBI" id="CHEBI:29105"/>
    </ligand>
</feature>
<evidence type="ECO:0000256" key="6">
    <source>
        <dbReference type="ARBA" id="ARBA00023004"/>
    </source>
</evidence>
<keyword evidence="7" id="KW-0963">Cytoplasm</keyword>
<keyword evidence="4 7" id="KW-0369">Histidine metabolism</keyword>
<feature type="binding site" evidence="7">
    <location>
        <position position="363"/>
    </location>
    <ligand>
        <name>N-formimidoyl-L-glutamate</name>
        <dbReference type="ChEBI" id="CHEBI:58928"/>
    </ligand>
</feature>
<dbReference type="SUPFAM" id="SSF51556">
    <property type="entry name" value="Metallo-dependent hydrolases"/>
    <property type="match status" value="1"/>
</dbReference>
<feature type="binding site" evidence="7">
    <location>
        <position position="116"/>
    </location>
    <ligand>
        <name>Fe(3+)</name>
        <dbReference type="ChEBI" id="CHEBI:29034"/>
    </ligand>
</feature>
<dbReference type="InterPro" id="IPR032466">
    <property type="entry name" value="Metal_Hydrolase"/>
</dbReference>
<dbReference type="PANTHER" id="PTHR42752">
    <property type="entry name" value="IMIDAZOLONEPROPIONASE"/>
    <property type="match status" value="1"/>
</dbReference>
<dbReference type="InterPro" id="IPR006680">
    <property type="entry name" value="Amidohydro-rel"/>
</dbReference>
<gene>
    <name evidence="7 9" type="primary">hutI</name>
    <name evidence="9" type="ORF">QFI96_023930</name>
</gene>
<comment type="catalytic activity">
    <reaction evidence="7">
        <text>4-imidazolone-5-propanoate + H2O = N-formimidoyl-L-glutamate</text>
        <dbReference type="Rhea" id="RHEA:23660"/>
        <dbReference type="ChEBI" id="CHEBI:15377"/>
        <dbReference type="ChEBI" id="CHEBI:58928"/>
        <dbReference type="ChEBI" id="CHEBI:77893"/>
        <dbReference type="EC" id="3.5.2.7"/>
    </reaction>
</comment>
<organism evidence="9 10">
    <name type="scientific">Raoultella lignicola</name>
    <dbReference type="NCBI Taxonomy" id="3040939"/>
    <lineage>
        <taxon>Bacteria</taxon>
        <taxon>Pseudomonadati</taxon>
        <taxon>Pseudomonadota</taxon>
        <taxon>Gammaproteobacteria</taxon>
        <taxon>Enterobacterales</taxon>
        <taxon>Enterobacteriaceae</taxon>
        <taxon>Klebsiella/Raoultella group</taxon>
        <taxon>Raoultella</taxon>
    </lineage>
</organism>
<evidence type="ECO:0000313" key="10">
    <source>
        <dbReference type="Proteomes" id="UP001312893"/>
    </source>
</evidence>
<protein>
    <recommendedName>
        <fullName evidence="1 7">Imidazolonepropionase</fullName>
        <ecNumber evidence="1 7">3.5.2.7</ecNumber>
    </recommendedName>
    <alternativeName>
        <fullName evidence="7">Imidazolone-5-propionate hydrolase</fullName>
    </alternativeName>
</protein>
<dbReference type="Gene3D" id="3.20.20.140">
    <property type="entry name" value="Metal-dependent hydrolases"/>
    <property type="match status" value="1"/>
</dbReference>
<accession>A0ABU9FEA7</accession>
<dbReference type="PANTHER" id="PTHR42752:SF1">
    <property type="entry name" value="IMIDAZOLONEPROPIONASE-RELATED"/>
    <property type="match status" value="1"/>
</dbReference>
<evidence type="ECO:0000256" key="1">
    <source>
        <dbReference type="ARBA" id="ARBA00012864"/>
    </source>
</evidence>
<evidence type="ECO:0000259" key="8">
    <source>
        <dbReference type="Pfam" id="PF01979"/>
    </source>
</evidence>
<feature type="binding site" evidence="7">
    <location>
        <position position="284"/>
    </location>
    <ligand>
        <name>Zn(2+)</name>
        <dbReference type="ChEBI" id="CHEBI:29105"/>
    </ligand>
</feature>
<dbReference type="Proteomes" id="UP001312893">
    <property type="component" value="Unassembled WGS sequence"/>
</dbReference>
<dbReference type="RefSeq" id="WP_187042979.1">
    <property type="nucleotide sequence ID" value="NZ_JARXNK020000106.1"/>
</dbReference>
<feature type="binding site" evidence="7">
    <location>
        <position position="186"/>
    </location>
    <ligand>
        <name>4-imidazolone-5-propanoate</name>
        <dbReference type="ChEBI" id="CHEBI:77893"/>
    </ligand>
</feature>
<feature type="binding site" evidence="7">
    <location>
        <position position="287"/>
    </location>
    <ligand>
        <name>4-imidazolone-5-propanoate</name>
        <dbReference type="ChEBI" id="CHEBI:77893"/>
    </ligand>
</feature>
<comment type="similarity">
    <text evidence="7">Belongs to the metallo-dependent hydrolases superfamily. HutI family.</text>
</comment>
<name>A0ABU9FEA7_9ENTR</name>
<feature type="binding site" evidence="7">
    <location>
        <position position="114"/>
    </location>
    <ligand>
        <name>Fe(3+)</name>
        <dbReference type="ChEBI" id="CHEBI:29034"/>
    </ligand>
</feature>